<evidence type="ECO:0000259" key="4">
    <source>
        <dbReference type="Pfam" id="PF08280"/>
    </source>
</evidence>
<evidence type="ECO:0000256" key="2">
    <source>
        <dbReference type="ARBA" id="ARBA00023163"/>
    </source>
</evidence>
<dbReference type="PANTHER" id="PTHR30185:SF18">
    <property type="entry name" value="TRANSCRIPTIONAL REGULATOR MTLR"/>
    <property type="match status" value="1"/>
</dbReference>
<sequence>MRKLLDASSQRMIRILETFAIHEEWITLSDLSSAIGASERTVAEDISNLQQRWGKSLHIEVSRKNGVIMHNRNIASVGRVFTDLFNDSVALLWVKELLFNPNMPIDFYETKLFVSRSTLIRLMTRINHFLSDRGITIQCVNNKYQLIGKDEQYLRDFSASFLLELYGFDLQKYEITIDMKVMGEIVMYPISQYLEPRELSWVLNDDITITYWLMFYIISLVRENQGYTITSHYPVEKEIDTQKLTYLQGNFPNITLDNLRPIHQLIYNRSCGWDSASEKSLVSKETDAFFQRFFSIIPVTPNEDTKYLMGFMLRLLYLNKKYRPIKTSTLFNRIYYFSLSLKKTNGLLYQVVEDNLKPFSQNVHIDLCPNVDDALFWLCLICPEMSYYTQAKRALLITDFGMPHAKFLVNTLSSFFNTKYTDSLLIDIAHTHYLLTAADVKGFDIIITTIPDLHLHHKKIFLINDYPSYTDFMEICILLNK</sequence>
<name>A0A1M7KRF9_9FIRM</name>
<dbReference type="OrthoDB" id="2080269at2"/>
<reference evidence="5 6" key="1">
    <citation type="submission" date="2016-11" db="EMBL/GenBank/DDBJ databases">
        <authorList>
            <person name="Jaros S."/>
            <person name="Januszkiewicz K."/>
            <person name="Wedrychowicz H."/>
        </authorList>
    </citation>
    <scope>NUCLEOTIDE SEQUENCE [LARGE SCALE GENOMIC DNA]</scope>
    <source>
        <strain evidence="5 6">DSM 15930</strain>
    </source>
</reference>
<dbReference type="Proteomes" id="UP000184038">
    <property type="component" value="Unassembled WGS sequence"/>
</dbReference>
<evidence type="ECO:0000259" key="3">
    <source>
        <dbReference type="Pfam" id="PF05043"/>
    </source>
</evidence>
<protein>
    <submittedName>
        <fullName evidence="5">M protein trans-acting positive regulator (MGA) HTH domain-containing protein</fullName>
    </submittedName>
</protein>
<feature type="domain" description="Mga helix-turn-helix" evidence="3">
    <location>
        <begin position="76"/>
        <end position="153"/>
    </location>
</feature>
<gene>
    <name evidence="5" type="ORF">SAMN02746066_02908</name>
</gene>
<keyword evidence="2" id="KW-0804">Transcription</keyword>
<dbReference type="InterPro" id="IPR007737">
    <property type="entry name" value="Mga_HTH"/>
</dbReference>
<accession>A0A1M7KRF9</accession>
<dbReference type="InterPro" id="IPR050661">
    <property type="entry name" value="BglG_antiterminators"/>
</dbReference>
<evidence type="ECO:0000313" key="6">
    <source>
        <dbReference type="Proteomes" id="UP000184038"/>
    </source>
</evidence>
<dbReference type="Pfam" id="PF08280">
    <property type="entry name" value="HTH_Mga"/>
    <property type="match status" value="1"/>
</dbReference>
<dbReference type="RefSeq" id="WP_073288949.1">
    <property type="nucleotide sequence ID" value="NZ_FRCP01000014.1"/>
</dbReference>
<dbReference type="InterPro" id="IPR013199">
    <property type="entry name" value="HTH_Mga_DNA-bd_dom"/>
</dbReference>
<evidence type="ECO:0000313" key="5">
    <source>
        <dbReference type="EMBL" id="SHM68060.1"/>
    </source>
</evidence>
<organism evidence="5 6">
    <name type="scientific">Anaerosporobacter mobilis DSM 15930</name>
    <dbReference type="NCBI Taxonomy" id="1120996"/>
    <lineage>
        <taxon>Bacteria</taxon>
        <taxon>Bacillati</taxon>
        <taxon>Bacillota</taxon>
        <taxon>Clostridia</taxon>
        <taxon>Lachnospirales</taxon>
        <taxon>Lachnospiraceae</taxon>
        <taxon>Anaerosporobacter</taxon>
    </lineage>
</organism>
<dbReference type="PANTHER" id="PTHR30185">
    <property type="entry name" value="CRYPTIC BETA-GLUCOSIDE BGL OPERON ANTITERMINATOR"/>
    <property type="match status" value="1"/>
</dbReference>
<keyword evidence="1" id="KW-0805">Transcription regulation</keyword>
<dbReference type="STRING" id="1120996.SAMN02746066_02908"/>
<dbReference type="Pfam" id="PF05043">
    <property type="entry name" value="Mga"/>
    <property type="match status" value="1"/>
</dbReference>
<dbReference type="InterPro" id="IPR036388">
    <property type="entry name" value="WH-like_DNA-bd_sf"/>
</dbReference>
<proteinExistence type="predicted"/>
<evidence type="ECO:0000256" key="1">
    <source>
        <dbReference type="ARBA" id="ARBA00023015"/>
    </source>
</evidence>
<feature type="domain" description="M protein trans-acting positive regulator (MGA) HTH" evidence="4">
    <location>
        <begin position="10"/>
        <end position="62"/>
    </location>
</feature>
<dbReference type="Gene3D" id="1.10.10.10">
    <property type="entry name" value="Winged helix-like DNA-binding domain superfamily/Winged helix DNA-binding domain"/>
    <property type="match status" value="2"/>
</dbReference>
<dbReference type="AlphaFoldDB" id="A0A1M7KRF9"/>
<dbReference type="EMBL" id="FRCP01000014">
    <property type="protein sequence ID" value="SHM68060.1"/>
    <property type="molecule type" value="Genomic_DNA"/>
</dbReference>
<keyword evidence="6" id="KW-1185">Reference proteome</keyword>